<organism evidence="1 2">
    <name type="scientific">Catenaria anguillulae PL171</name>
    <dbReference type="NCBI Taxonomy" id="765915"/>
    <lineage>
        <taxon>Eukaryota</taxon>
        <taxon>Fungi</taxon>
        <taxon>Fungi incertae sedis</taxon>
        <taxon>Blastocladiomycota</taxon>
        <taxon>Blastocladiomycetes</taxon>
        <taxon>Blastocladiales</taxon>
        <taxon>Catenariaceae</taxon>
        <taxon>Catenaria</taxon>
    </lineage>
</organism>
<accession>A0A1Y2HIY6</accession>
<feature type="non-terminal residue" evidence="1">
    <location>
        <position position="1"/>
    </location>
</feature>
<protein>
    <submittedName>
        <fullName evidence="1">Uncharacterized protein</fullName>
    </submittedName>
</protein>
<dbReference type="EMBL" id="MCFL01000027">
    <property type="protein sequence ID" value="ORZ34568.1"/>
    <property type="molecule type" value="Genomic_DNA"/>
</dbReference>
<name>A0A1Y2HIY6_9FUNG</name>
<dbReference type="AlphaFoldDB" id="A0A1Y2HIY6"/>
<keyword evidence="2" id="KW-1185">Reference proteome</keyword>
<proteinExistence type="predicted"/>
<comment type="caution">
    <text evidence="1">The sequence shown here is derived from an EMBL/GenBank/DDBJ whole genome shotgun (WGS) entry which is preliminary data.</text>
</comment>
<evidence type="ECO:0000313" key="2">
    <source>
        <dbReference type="Proteomes" id="UP000193411"/>
    </source>
</evidence>
<reference evidence="1 2" key="1">
    <citation type="submission" date="2016-07" db="EMBL/GenBank/DDBJ databases">
        <title>Pervasive Adenine N6-methylation of Active Genes in Fungi.</title>
        <authorList>
            <consortium name="DOE Joint Genome Institute"/>
            <person name="Mondo S.J."/>
            <person name="Dannebaum R.O."/>
            <person name="Kuo R.C."/>
            <person name="Labutti K."/>
            <person name="Haridas S."/>
            <person name="Kuo A."/>
            <person name="Salamov A."/>
            <person name="Ahrendt S.R."/>
            <person name="Lipzen A."/>
            <person name="Sullivan W."/>
            <person name="Andreopoulos W.B."/>
            <person name="Clum A."/>
            <person name="Lindquist E."/>
            <person name="Daum C."/>
            <person name="Ramamoorthy G.K."/>
            <person name="Gryganskyi A."/>
            <person name="Culley D."/>
            <person name="Magnuson J.K."/>
            <person name="James T.Y."/>
            <person name="O'Malley M.A."/>
            <person name="Stajich J.E."/>
            <person name="Spatafora J.W."/>
            <person name="Visel A."/>
            <person name="Grigoriev I.V."/>
        </authorList>
    </citation>
    <scope>NUCLEOTIDE SEQUENCE [LARGE SCALE GENOMIC DNA]</scope>
    <source>
        <strain evidence="1 2">PL171</strain>
    </source>
</reference>
<gene>
    <name evidence="1" type="ORF">BCR44DRAFT_1435962</name>
</gene>
<dbReference type="Proteomes" id="UP000193411">
    <property type="component" value="Unassembled WGS sequence"/>
</dbReference>
<sequence length="103" mass="10794">VIVSLAIIALAGYLMFRLAAFALARWLAVHQNLTIGQLGLLSVTNIAWQQTLTPLQLQSFSATLVKNLDPAASASISAAFLSSSSISTSRCLKTQGTAASLNC</sequence>
<evidence type="ECO:0000313" key="1">
    <source>
        <dbReference type="EMBL" id="ORZ34568.1"/>
    </source>
</evidence>